<dbReference type="InParanoid" id="A0A6J2XJY2"/>
<gene>
    <name evidence="3" type="primary">LOC115878944</name>
</gene>
<proteinExistence type="predicted"/>
<feature type="region of interest" description="Disordered" evidence="1">
    <location>
        <begin position="19"/>
        <end position="60"/>
    </location>
</feature>
<name>A0A6J2XJY2_SITOR</name>
<dbReference type="OrthoDB" id="6159213at2759"/>
<accession>A0A6J2XJY2</accession>
<reference evidence="3" key="1">
    <citation type="submission" date="2025-08" db="UniProtKB">
        <authorList>
            <consortium name="RefSeq"/>
        </authorList>
    </citation>
    <scope>IDENTIFICATION</scope>
    <source>
        <tissue evidence="3">Gonads</tissue>
    </source>
</reference>
<dbReference type="RefSeq" id="XP_030751411.1">
    <property type="nucleotide sequence ID" value="XM_030895551.1"/>
</dbReference>
<evidence type="ECO:0000313" key="2">
    <source>
        <dbReference type="Proteomes" id="UP000504635"/>
    </source>
</evidence>
<dbReference type="AlphaFoldDB" id="A0A6J2XJY2"/>
<keyword evidence="2" id="KW-1185">Reference proteome</keyword>
<dbReference type="Proteomes" id="UP000504635">
    <property type="component" value="Unplaced"/>
</dbReference>
<evidence type="ECO:0000256" key="1">
    <source>
        <dbReference type="SAM" id="MobiDB-lite"/>
    </source>
</evidence>
<protein>
    <submittedName>
        <fullName evidence="3">Uncharacterized protein LOC115878944 isoform X1</fullName>
    </submittedName>
</protein>
<dbReference type="GeneID" id="115878944"/>
<organism evidence="2 3">
    <name type="scientific">Sitophilus oryzae</name>
    <name type="common">Rice weevil</name>
    <name type="synonym">Curculio oryzae</name>
    <dbReference type="NCBI Taxonomy" id="7048"/>
    <lineage>
        <taxon>Eukaryota</taxon>
        <taxon>Metazoa</taxon>
        <taxon>Ecdysozoa</taxon>
        <taxon>Arthropoda</taxon>
        <taxon>Hexapoda</taxon>
        <taxon>Insecta</taxon>
        <taxon>Pterygota</taxon>
        <taxon>Neoptera</taxon>
        <taxon>Endopterygota</taxon>
        <taxon>Coleoptera</taxon>
        <taxon>Polyphaga</taxon>
        <taxon>Cucujiformia</taxon>
        <taxon>Curculionidae</taxon>
        <taxon>Dryophthorinae</taxon>
        <taxon>Sitophilus</taxon>
    </lineage>
</organism>
<sequence length="121" mass="13637">MPKITTSNICANTIEVGTTDNNKTKDFIPSRSVSSSDNDLYLSSPASKRKKRNARETDTEDMLLNIVKEPLPTFPPQPQLSPALMTVQSVLEKLPAGRRMKLELQFINKVYSEYAEFVETE</sequence>
<dbReference type="KEGG" id="soy:115878944"/>
<evidence type="ECO:0000313" key="3">
    <source>
        <dbReference type="RefSeq" id="XP_030751411.1"/>
    </source>
</evidence>